<dbReference type="AlphaFoldDB" id="A0A9D0YW86"/>
<protein>
    <submittedName>
        <fullName evidence="1">Uncharacterized protein</fullName>
    </submittedName>
</protein>
<gene>
    <name evidence="1" type="ORF">IAA66_06500</name>
</gene>
<organism evidence="1 2">
    <name type="scientific">Candidatus Avichristensenella intestinipullorum</name>
    <dbReference type="NCBI Taxonomy" id="2840693"/>
    <lineage>
        <taxon>Bacteria</taxon>
        <taxon>Bacillati</taxon>
        <taxon>Bacillota</taxon>
        <taxon>Clostridia</taxon>
        <taxon>Candidatus Avichristensenella</taxon>
    </lineage>
</organism>
<reference evidence="1" key="2">
    <citation type="journal article" date="2021" name="PeerJ">
        <title>Extensive microbial diversity within the chicken gut microbiome revealed by metagenomics and culture.</title>
        <authorList>
            <person name="Gilroy R."/>
            <person name="Ravi A."/>
            <person name="Getino M."/>
            <person name="Pursley I."/>
            <person name="Horton D.L."/>
            <person name="Alikhan N.F."/>
            <person name="Baker D."/>
            <person name="Gharbi K."/>
            <person name="Hall N."/>
            <person name="Watson M."/>
            <person name="Adriaenssens E.M."/>
            <person name="Foster-Nyarko E."/>
            <person name="Jarju S."/>
            <person name="Secka A."/>
            <person name="Antonio M."/>
            <person name="Oren A."/>
            <person name="Chaudhuri R.R."/>
            <person name="La Ragione R."/>
            <person name="Hildebrand F."/>
            <person name="Pallen M.J."/>
        </authorList>
    </citation>
    <scope>NUCLEOTIDE SEQUENCE</scope>
    <source>
        <strain evidence="1">ChiHile30-977</strain>
    </source>
</reference>
<comment type="caution">
    <text evidence="1">The sequence shown here is derived from an EMBL/GenBank/DDBJ whole genome shotgun (WGS) entry which is preliminary data.</text>
</comment>
<accession>A0A9D0YW86</accession>
<evidence type="ECO:0000313" key="2">
    <source>
        <dbReference type="Proteomes" id="UP000886819"/>
    </source>
</evidence>
<dbReference type="Proteomes" id="UP000886819">
    <property type="component" value="Unassembled WGS sequence"/>
</dbReference>
<proteinExistence type="predicted"/>
<sequence>MARYSFYQLRMACQQHMLASLYTEPEDPDAYNAGYIEAVTTRYVLLWNVTPWGQRDGWLLRRTEDILQVFMGDDYEIRLQMLLEMQGETYAPLLDPPPAPEEDLLRRVLKLAMEREEIVSILTAEDTYTGKVLHLDDLRANVEVLDFFGAPDGQRQFPLRDMQVVALDTQEERMFRRLSDERLKLL</sequence>
<name>A0A9D0YW86_9FIRM</name>
<evidence type="ECO:0000313" key="1">
    <source>
        <dbReference type="EMBL" id="HIQ63224.1"/>
    </source>
</evidence>
<reference evidence="1" key="1">
    <citation type="submission" date="2020-10" db="EMBL/GenBank/DDBJ databases">
        <authorList>
            <person name="Gilroy R."/>
        </authorList>
    </citation>
    <scope>NUCLEOTIDE SEQUENCE</scope>
    <source>
        <strain evidence="1">ChiHile30-977</strain>
    </source>
</reference>
<dbReference type="EMBL" id="DVFI01000094">
    <property type="protein sequence ID" value="HIQ63224.1"/>
    <property type="molecule type" value="Genomic_DNA"/>
</dbReference>